<evidence type="ECO:0000256" key="5">
    <source>
        <dbReference type="ARBA" id="ARBA00022927"/>
    </source>
</evidence>
<dbReference type="GO" id="GO:0045893">
    <property type="term" value="P:positive regulation of DNA-templated transcription"/>
    <property type="evidence" value="ECO:0007669"/>
    <property type="project" value="TreeGrafter"/>
</dbReference>
<comment type="subcellular location">
    <subcellularLocation>
        <location evidence="1 9">Nucleus</location>
        <location evidence="1 9">Nuclear pore complex</location>
    </subcellularLocation>
</comment>
<dbReference type="InterPro" id="IPR025574">
    <property type="entry name" value="Nucleoporin_FG_rpt"/>
</dbReference>
<dbReference type="Pfam" id="PF13634">
    <property type="entry name" value="Nucleoporin_FG"/>
    <property type="match status" value="1"/>
</dbReference>
<dbReference type="Pfam" id="PF07575">
    <property type="entry name" value="Nucleopor_Nup85"/>
    <property type="match status" value="1"/>
</dbReference>
<feature type="compositionally biased region" description="Polar residues" evidence="10">
    <location>
        <begin position="27"/>
        <end position="56"/>
    </location>
</feature>
<evidence type="ECO:0000256" key="7">
    <source>
        <dbReference type="ARBA" id="ARBA00023132"/>
    </source>
</evidence>
<dbReference type="Proteomes" id="UP000275078">
    <property type="component" value="Unassembled WGS sequence"/>
</dbReference>
<evidence type="ECO:0000256" key="3">
    <source>
        <dbReference type="ARBA" id="ARBA00022448"/>
    </source>
</evidence>
<reference evidence="11 12" key="1">
    <citation type="journal article" date="2018" name="Nat. Ecol. Evol.">
        <title>Pezizomycetes genomes reveal the molecular basis of ectomycorrhizal truffle lifestyle.</title>
        <authorList>
            <person name="Murat C."/>
            <person name="Payen T."/>
            <person name="Noel B."/>
            <person name="Kuo A."/>
            <person name="Morin E."/>
            <person name="Chen J."/>
            <person name="Kohler A."/>
            <person name="Krizsan K."/>
            <person name="Balestrini R."/>
            <person name="Da Silva C."/>
            <person name="Montanini B."/>
            <person name="Hainaut M."/>
            <person name="Levati E."/>
            <person name="Barry K.W."/>
            <person name="Belfiori B."/>
            <person name="Cichocki N."/>
            <person name="Clum A."/>
            <person name="Dockter R.B."/>
            <person name="Fauchery L."/>
            <person name="Guy J."/>
            <person name="Iotti M."/>
            <person name="Le Tacon F."/>
            <person name="Lindquist E.A."/>
            <person name="Lipzen A."/>
            <person name="Malagnac F."/>
            <person name="Mello A."/>
            <person name="Molinier V."/>
            <person name="Miyauchi S."/>
            <person name="Poulain J."/>
            <person name="Riccioni C."/>
            <person name="Rubini A."/>
            <person name="Sitrit Y."/>
            <person name="Splivallo R."/>
            <person name="Traeger S."/>
            <person name="Wang M."/>
            <person name="Zifcakova L."/>
            <person name="Wipf D."/>
            <person name="Zambonelli A."/>
            <person name="Paolocci F."/>
            <person name="Nowrousian M."/>
            <person name="Ottonello S."/>
            <person name="Baldrian P."/>
            <person name="Spatafora J.W."/>
            <person name="Henrissat B."/>
            <person name="Nagy L.G."/>
            <person name="Aury J.M."/>
            <person name="Wincker P."/>
            <person name="Grigoriev I.V."/>
            <person name="Bonfante P."/>
            <person name="Martin F.M."/>
        </authorList>
    </citation>
    <scope>NUCLEOTIDE SEQUENCE [LARGE SCALE GENOMIC DNA]</scope>
    <source>
        <strain evidence="11 12">RN42</strain>
    </source>
</reference>
<keyword evidence="8 9" id="KW-0539">Nucleus</keyword>
<organism evidence="11 12">
    <name type="scientific">Ascobolus immersus RN42</name>
    <dbReference type="NCBI Taxonomy" id="1160509"/>
    <lineage>
        <taxon>Eukaryota</taxon>
        <taxon>Fungi</taxon>
        <taxon>Dikarya</taxon>
        <taxon>Ascomycota</taxon>
        <taxon>Pezizomycotina</taxon>
        <taxon>Pezizomycetes</taxon>
        <taxon>Pezizales</taxon>
        <taxon>Ascobolaceae</taxon>
        <taxon>Ascobolus</taxon>
    </lineage>
</organism>
<keyword evidence="4 9" id="KW-0509">mRNA transport</keyword>
<keyword evidence="9" id="KW-0472">Membrane</keyword>
<proteinExistence type="inferred from homology"/>
<name>A0A3N4I7S9_ASCIM</name>
<evidence type="ECO:0000313" key="11">
    <source>
        <dbReference type="EMBL" id="RPA81537.1"/>
    </source>
</evidence>
<dbReference type="GO" id="GO:0031965">
    <property type="term" value="C:nuclear membrane"/>
    <property type="evidence" value="ECO:0007669"/>
    <property type="project" value="UniProtKB-UniRule"/>
</dbReference>
<evidence type="ECO:0000313" key="12">
    <source>
        <dbReference type="Proteomes" id="UP000275078"/>
    </source>
</evidence>
<evidence type="ECO:0000256" key="1">
    <source>
        <dbReference type="ARBA" id="ARBA00004567"/>
    </source>
</evidence>
<keyword evidence="12" id="KW-1185">Reference proteome</keyword>
<evidence type="ECO:0000256" key="8">
    <source>
        <dbReference type="ARBA" id="ARBA00023242"/>
    </source>
</evidence>
<feature type="region of interest" description="Disordered" evidence="10">
    <location>
        <begin position="1"/>
        <end position="86"/>
    </location>
</feature>
<evidence type="ECO:0000256" key="6">
    <source>
        <dbReference type="ARBA" id="ARBA00023010"/>
    </source>
</evidence>
<keyword evidence="5 9" id="KW-0653">Protein transport</keyword>
<evidence type="ECO:0000256" key="2">
    <source>
        <dbReference type="ARBA" id="ARBA00005573"/>
    </source>
</evidence>
<protein>
    <recommendedName>
        <fullName evidence="9">Nuclear pore complex protein Nup85</fullName>
    </recommendedName>
</protein>
<evidence type="ECO:0000256" key="9">
    <source>
        <dbReference type="RuleBase" id="RU365073"/>
    </source>
</evidence>
<dbReference type="OrthoDB" id="5422384at2759"/>
<dbReference type="GO" id="GO:0006606">
    <property type="term" value="P:protein import into nucleus"/>
    <property type="evidence" value="ECO:0007669"/>
    <property type="project" value="TreeGrafter"/>
</dbReference>
<sequence>MPSNNQGMNLFGAPPKETSAFGEKPASQPSLFANTKPTSNLFGQPSNTTSTASSNLFGAPSSAFGAPSQASSGLFGSNQPSTTSAFGAAKTTGGMFGAKPTESSGTTMFGAKGPAAAPAGGLFNANSGPGLFDTKPQPSLTGTGGTLFGANAAQPAGTGTLFSTKPTQPAASGPSFFNTKPAAPPTLNAPAKESATSDLFKTGTMFDAPKATTTSDLFATKPPVLNAPEKPQQSKPQQFTTVEDDVEDFFMGAANTFANNGHGYGDDDAPYELDDDLLGETNFRVSRRYHVPGKEPADEKDSMPLEIPDSEQFLQANPKPFILAMKRLTDELLGKDDDADDGDATPTRALRRRTQTGQMKPVGERFHKAFQRAAASSENDDLKEAYAVSVLLVPLYDSLGGTTHQEHRARQVFTEWARERNSLNEEEIQDLFDYEPSPASSKSIWRMINQLAIHGRMQDLEELLSKCDWSRTLNPSTAANYRKDEVQLIRTAFSHLARLIPQAPIGSNEPAKWRVWRGMVINYSEEIKAMAHPPTAQEMAIDEAEFFLKKQRGGARAGVAPRRPIPKHGEESTTPLPRNIEQALLRLARILEGDVSAVYDYVDDWEGALVYKLTWSRYKDPSDVETDPDMSLAASRRFNQSIRRPLNATLKRQQPKPPIWRLKQYFEEVTQQIPINSSDTAQLVLSKVVTGNWKGALDIMRKAWGIVSIVAFLVEYSKVHNWPGANDPFLKENNTFINRFGREELELLQGSKPEKISWADRILAEYAVGLMGVGDIDGAAEGWELGMDVIDRIGNSDWAQELRSKLVVQLPLSSPHKVDSILHFCISHDLRSEAKLIAEAFANTAPLPSPGLRLKYLSVAHIRPRLHSLIQTYLARSLLAGQSFPIDDELDADFDALLRSPPDDDLLRFELAGYATVRMYFTAREEGEDRVAARALAALIRSAGEQISEDKVEDVHASVDWWASYVLLGEALDLIGNKEQFFELQDLFDMLRVLESLSHLPQAALEPARQLYDMAIFNANINYPATKEESWEGVKSELFKLGSVRNLRNGWRKRRFTIKEMVQCLRVGIAREVGRGWLEEEY</sequence>
<dbReference type="EMBL" id="ML119678">
    <property type="protein sequence ID" value="RPA81537.1"/>
    <property type="molecule type" value="Genomic_DNA"/>
</dbReference>
<evidence type="ECO:0000256" key="10">
    <source>
        <dbReference type="SAM" id="MobiDB-lite"/>
    </source>
</evidence>
<dbReference type="STRING" id="1160509.A0A3N4I7S9"/>
<evidence type="ECO:0000256" key="4">
    <source>
        <dbReference type="ARBA" id="ARBA00022816"/>
    </source>
</evidence>
<keyword evidence="7 9" id="KW-0906">Nuclear pore complex</keyword>
<dbReference type="GO" id="GO:0006406">
    <property type="term" value="P:mRNA export from nucleus"/>
    <property type="evidence" value="ECO:0007669"/>
    <property type="project" value="TreeGrafter"/>
</dbReference>
<dbReference type="PANTHER" id="PTHR13373">
    <property type="entry name" value="FROUNT PROTEIN-RELATED"/>
    <property type="match status" value="1"/>
</dbReference>
<dbReference type="InterPro" id="IPR011502">
    <property type="entry name" value="Nucleoporin_Nup85"/>
</dbReference>
<dbReference type="GO" id="GO:0031080">
    <property type="term" value="C:nuclear pore outer ring"/>
    <property type="evidence" value="ECO:0007669"/>
    <property type="project" value="TreeGrafter"/>
</dbReference>
<feature type="compositionally biased region" description="Polar residues" evidence="10">
    <location>
        <begin position="68"/>
        <end position="85"/>
    </location>
</feature>
<comment type="subunit">
    <text evidence="9">Component of the nuclear pore complex (NPC).</text>
</comment>
<dbReference type="GO" id="GO:0017056">
    <property type="term" value="F:structural constituent of nuclear pore"/>
    <property type="evidence" value="ECO:0007669"/>
    <property type="project" value="TreeGrafter"/>
</dbReference>
<accession>A0A3N4I7S9</accession>
<gene>
    <name evidence="11" type="ORF">BJ508DRAFT_414650</name>
</gene>
<keyword evidence="3 9" id="KW-0813">Transport</keyword>
<dbReference type="PANTHER" id="PTHR13373:SF21">
    <property type="entry name" value="NUCLEAR PORE COMPLEX PROTEIN NUP85"/>
    <property type="match status" value="1"/>
</dbReference>
<comment type="similarity">
    <text evidence="2 9">Belongs to the nucleoporin Nup85 family.</text>
</comment>
<keyword evidence="6 9" id="KW-0811">Translocation</keyword>
<dbReference type="AlphaFoldDB" id="A0A3N4I7S9"/>
<comment type="function">
    <text evidence="9">Functions as a component of the nuclear pore complex (NPC).</text>
</comment>